<evidence type="ECO:0008006" key="4">
    <source>
        <dbReference type="Google" id="ProtNLM"/>
    </source>
</evidence>
<gene>
    <name evidence="2" type="ORF">BOX15_Mlig034593g1</name>
</gene>
<keyword evidence="1" id="KW-1133">Transmembrane helix</keyword>
<evidence type="ECO:0000313" key="2">
    <source>
        <dbReference type="EMBL" id="PAA94111.1"/>
    </source>
</evidence>
<evidence type="ECO:0000256" key="1">
    <source>
        <dbReference type="SAM" id="Phobius"/>
    </source>
</evidence>
<organism evidence="2 3">
    <name type="scientific">Macrostomum lignano</name>
    <dbReference type="NCBI Taxonomy" id="282301"/>
    <lineage>
        <taxon>Eukaryota</taxon>
        <taxon>Metazoa</taxon>
        <taxon>Spiralia</taxon>
        <taxon>Lophotrochozoa</taxon>
        <taxon>Platyhelminthes</taxon>
        <taxon>Rhabditophora</taxon>
        <taxon>Macrostomorpha</taxon>
        <taxon>Macrostomida</taxon>
        <taxon>Macrostomidae</taxon>
        <taxon>Macrostomum</taxon>
    </lineage>
</organism>
<dbReference type="AlphaFoldDB" id="A0A267H733"/>
<evidence type="ECO:0000313" key="3">
    <source>
        <dbReference type="Proteomes" id="UP000215902"/>
    </source>
</evidence>
<feature type="non-terminal residue" evidence="2">
    <location>
        <position position="1"/>
    </location>
</feature>
<comment type="caution">
    <text evidence="2">The sequence shown here is derived from an EMBL/GenBank/DDBJ whole genome shotgun (WGS) entry which is preliminary data.</text>
</comment>
<keyword evidence="1" id="KW-0812">Transmembrane</keyword>
<dbReference type="Proteomes" id="UP000215902">
    <property type="component" value="Unassembled WGS sequence"/>
</dbReference>
<feature type="transmembrane region" description="Helical" evidence="1">
    <location>
        <begin position="54"/>
        <end position="75"/>
    </location>
</feature>
<protein>
    <recommendedName>
        <fullName evidence="4">Cupin_8 domain-containing protein</fullName>
    </recommendedName>
</protein>
<dbReference type="STRING" id="282301.A0A267H733"/>
<name>A0A267H733_9PLAT</name>
<sequence>TYIMSTPGESIDLVNTEQLLQEFKRQLMIEQQACPPSAVSKKLSKVCTSWKMKYHLRPAVLTVLLIVVPSILIYMNEQASLSVMKHLRVATAATILPIAEWLGLPDELCLIGNPMHTPPFVLKSPDDCRNCASLDRVIRIREGPFRPADFVRDLINTQQPAIIDPEAAGSTPLFSAGPSIAQVAQLHTFYSQLPPLEPQLSDVAPQSAKEAASAALLVSAAVEGVCDMRHSLARSRPSLNSPTRLLRAAATEGLGSGPGTGWAASWRNCHPEVVRKFRLYLGRPECLPLSVSFGHSHLLMWQSHPGHEFMTLPTRPEHTLLLLHQVKGTIRIELTPREACSGRCAPLQAVLRPGQLLAVSNWYYRLAWLPVTMGEGFAVGLEASTVNF</sequence>
<accession>A0A267H733</accession>
<dbReference type="OrthoDB" id="10059103at2759"/>
<dbReference type="EMBL" id="NIVC01000016">
    <property type="protein sequence ID" value="PAA94111.1"/>
    <property type="molecule type" value="Genomic_DNA"/>
</dbReference>
<proteinExistence type="predicted"/>
<reference evidence="2 3" key="1">
    <citation type="submission" date="2017-06" db="EMBL/GenBank/DDBJ databases">
        <title>A platform for efficient transgenesis in Macrostomum lignano, a flatworm model organism for stem cell research.</title>
        <authorList>
            <person name="Berezikov E."/>
        </authorList>
    </citation>
    <scope>NUCLEOTIDE SEQUENCE [LARGE SCALE GENOMIC DNA]</scope>
    <source>
        <strain evidence="2">DV1</strain>
        <tissue evidence="2">Whole organism</tissue>
    </source>
</reference>
<keyword evidence="1" id="KW-0472">Membrane</keyword>
<keyword evidence="3" id="KW-1185">Reference proteome</keyword>